<organism evidence="1 2">
    <name type="scientific">Pelobates cultripes</name>
    <name type="common">Western spadefoot toad</name>
    <dbReference type="NCBI Taxonomy" id="61616"/>
    <lineage>
        <taxon>Eukaryota</taxon>
        <taxon>Metazoa</taxon>
        <taxon>Chordata</taxon>
        <taxon>Craniata</taxon>
        <taxon>Vertebrata</taxon>
        <taxon>Euteleostomi</taxon>
        <taxon>Amphibia</taxon>
        <taxon>Batrachia</taxon>
        <taxon>Anura</taxon>
        <taxon>Pelobatoidea</taxon>
        <taxon>Pelobatidae</taxon>
        <taxon>Pelobates</taxon>
    </lineage>
</organism>
<evidence type="ECO:0000313" key="2">
    <source>
        <dbReference type="Proteomes" id="UP001295444"/>
    </source>
</evidence>
<accession>A0AAD1WPA6</accession>
<gene>
    <name evidence="1" type="ORF">PECUL_23A029077</name>
</gene>
<dbReference type="Proteomes" id="UP001295444">
    <property type="component" value="Chromosome 11"/>
</dbReference>
<protein>
    <submittedName>
        <fullName evidence="1">Uncharacterized protein</fullName>
    </submittedName>
</protein>
<dbReference type="AlphaFoldDB" id="A0AAD1WPA6"/>
<name>A0AAD1WPA6_PELCU</name>
<reference evidence="1" key="1">
    <citation type="submission" date="2022-03" db="EMBL/GenBank/DDBJ databases">
        <authorList>
            <person name="Alioto T."/>
            <person name="Alioto T."/>
            <person name="Gomez Garrido J."/>
        </authorList>
    </citation>
    <scope>NUCLEOTIDE SEQUENCE</scope>
</reference>
<feature type="non-terminal residue" evidence="1">
    <location>
        <position position="59"/>
    </location>
</feature>
<dbReference type="EMBL" id="OW240922">
    <property type="protein sequence ID" value="CAH2322503.1"/>
    <property type="molecule type" value="Genomic_DNA"/>
</dbReference>
<proteinExistence type="predicted"/>
<evidence type="ECO:0000313" key="1">
    <source>
        <dbReference type="EMBL" id="CAH2322503.1"/>
    </source>
</evidence>
<keyword evidence="2" id="KW-1185">Reference proteome</keyword>
<sequence>MEQQQIMLLRNLFPFQITTTSLTYLGIKLSLRLTDLYDLNYKPLLATAHSDLQRWEVLG</sequence>